<accession>A0A448ND13</accession>
<dbReference type="Proteomes" id="UP000281170">
    <property type="component" value="Plasmid 23"/>
</dbReference>
<organism evidence="1 2">
    <name type="scientific">Legionella adelaidensis</name>
    <dbReference type="NCBI Taxonomy" id="45056"/>
    <lineage>
        <taxon>Bacteria</taxon>
        <taxon>Pseudomonadati</taxon>
        <taxon>Pseudomonadota</taxon>
        <taxon>Gammaproteobacteria</taxon>
        <taxon>Legionellales</taxon>
        <taxon>Legionellaceae</taxon>
        <taxon>Legionella</taxon>
    </lineage>
</organism>
<protein>
    <submittedName>
        <fullName evidence="1">SidC homolog</fullName>
    </submittedName>
</protein>
<dbReference type="EMBL" id="LR134432">
    <property type="protein sequence ID" value="VEH85805.1"/>
    <property type="molecule type" value="Genomic_DNA"/>
</dbReference>
<evidence type="ECO:0000313" key="2">
    <source>
        <dbReference type="Proteomes" id="UP000281170"/>
    </source>
</evidence>
<name>A0A448ND13_9GAMM</name>
<geneLocation type="plasmid" evidence="1 2">
    <name>23</name>
</geneLocation>
<reference evidence="1 2" key="1">
    <citation type="submission" date="2018-12" db="EMBL/GenBank/DDBJ databases">
        <authorList>
            <consortium name="Pathogen Informatics"/>
        </authorList>
    </citation>
    <scope>NUCLEOTIDE SEQUENCE [LARGE SCALE GENOMIC DNA]</scope>
    <source>
        <strain evidence="1 2">NCTC12735</strain>
        <plasmid evidence="2">23</plasmid>
    </source>
</reference>
<dbReference type="KEGG" id="ladl:NCTC12735_01441"/>
<evidence type="ECO:0000313" key="1">
    <source>
        <dbReference type="EMBL" id="VEH85805.1"/>
    </source>
</evidence>
<dbReference type="AlphaFoldDB" id="A0A448ND13"/>
<sequence>MPTPAPTYQTLLTQYHQLPWYKKAGFWLSAPRLSWGLFGYKKNPDENRVNQLIQWAKASWFFKTKFEQDIYKIIEPAIIESAVKPHSYSETIEPGTIERAENPHSNYNETIGSCEDVTGVIAKYVTGGAYGATSRFHREADITRIRKITNQLLLAVAYGMESKEANVPVKASDAGNLFKSHLYAKELLQKSPKFLLERGDVTDWAGRTFENITAFEYALWAKDFKMIEMMLHCIPETEAGDAIRAALLEQYKQVTTPVDAGGGLTYTHTYDRPNLDALGIPDGTTTSVTEEHTENHFDVTPLCVAYQDYNTNFNTLTRPQRDAYWAKLIGKLQRLLPVHILQRYCDPNTPFYPPQFDGEFKRSTNFYNYVTGLVSSLFGSNLSSDFGVARGGAWHATSGASPLVDLAAIRQLDEVSTNEIEKITSLLSQPRHVAGPRL</sequence>
<dbReference type="RefSeq" id="WP_141117175.1">
    <property type="nucleotide sequence ID" value="NZ_LR134432.1"/>
</dbReference>
<gene>
    <name evidence="1" type="ORF">NCTC12735_01441</name>
</gene>
<proteinExistence type="predicted"/>
<keyword evidence="1" id="KW-0614">Plasmid</keyword>